<accession>A0A370C954</accession>
<name>A0A370C954_ASPNG</name>
<dbReference type="AlphaFoldDB" id="A0A370C954"/>
<organism evidence="2 3">
    <name type="scientific">Aspergillus niger ATCC 13496</name>
    <dbReference type="NCBI Taxonomy" id="1353008"/>
    <lineage>
        <taxon>Eukaryota</taxon>
        <taxon>Fungi</taxon>
        <taxon>Dikarya</taxon>
        <taxon>Ascomycota</taxon>
        <taxon>Pezizomycotina</taxon>
        <taxon>Eurotiomycetes</taxon>
        <taxon>Eurotiomycetidae</taxon>
        <taxon>Eurotiales</taxon>
        <taxon>Aspergillaceae</taxon>
        <taxon>Aspergillus</taxon>
        <taxon>Aspergillus subgen. Circumdati</taxon>
    </lineage>
</organism>
<dbReference type="EMBL" id="KZ851904">
    <property type="protein sequence ID" value="RDH23649.1"/>
    <property type="molecule type" value="Genomic_DNA"/>
</dbReference>
<evidence type="ECO:0000313" key="2">
    <source>
        <dbReference type="EMBL" id="RDH23649.1"/>
    </source>
</evidence>
<gene>
    <name evidence="2" type="ORF">M747DRAFT_230920</name>
</gene>
<dbReference type="VEuPathDB" id="FungiDB:M747DRAFT_230920"/>
<evidence type="ECO:0000256" key="1">
    <source>
        <dbReference type="SAM" id="MobiDB-lite"/>
    </source>
</evidence>
<proteinExistence type="predicted"/>
<evidence type="ECO:0000313" key="3">
    <source>
        <dbReference type="Proteomes" id="UP000253845"/>
    </source>
</evidence>
<dbReference type="Proteomes" id="UP000253845">
    <property type="component" value="Unassembled WGS sequence"/>
</dbReference>
<reference evidence="2 3" key="1">
    <citation type="submission" date="2018-07" db="EMBL/GenBank/DDBJ databases">
        <title>Section-level genome sequencing of Aspergillus section Nigri to investigate inter- and intra-species variation.</title>
        <authorList>
            <consortium name="DOE Joint Genome Institute"/>
            <person name="Vesth T.C."/>
            <person name="Nybo J.L."/>
            <person name="Theobald S."/>
            <person name="Frisvad J.C."/>
            <person name="Larsen T.O."/>
            <person name="Nielsen K.F."/>
            <person name="Hoof J.B."/>
            <person name="Brandl J."/>
            <person name="Salamov A."/>
            <person name="Riley R."/>
            <person name="Gladden J.M."/>
            <person name="Phatale P."/>
            <person name="Nielsen M.T."/>
            <person name="Lyhne E.K."/>
            <person name="Kogle M.E."/>
            <person name="Strasser K."/>
            <person name="McDonnell E."/>
            <person name="Barry K."/>
            <person name="Clum A."/>
            <person name="Chen C."/>
            <person name="Nolan M."/>
            <person name="Sandor L."/>
            <person name="Kuo A."/>
            <person name="Lipzen A."/>
            <person name="Hainaut M."/>
            <person name="Drula E."/>
            <person name="Tsang A."/>
            <person name="Magnuson J.K."/>
            <person name="Henrissat B."/>
            <person name="Wiebenga A."/>
            <person name="Simmons B.A."/>
            <person name="Makela M.R."/>
            <person name="De vries R.P."/>
            <person name="Grigoriev I.V."/>
            <person name="Mortensen U.H."/>
            <person name="Baker S.E."/>
            <person name="Andersen M.R."/>
        </authorList>
    </citation>
    <scope>NUCLEOTIDE SEQUENCE [LARGE SCALE GENOMIC DNA]</scope>
    <source>
        <strain evidence="2 3">ATCC 13496</strain>
    </source>
</reference>
<protein>
    <submittedName>
        <fullName evidence="2">Uncharacterized protein</fullName>
    </submittedName>
</protein>
<feature type="region of interest" description="Disordered" evidence="1">
    <location>
        <begin position="80"/>
        <end position="106"/>
    </location>
</feature>
<sequence>MSGEKGGALGILVAKSLGTVGHGRSQPAGRPDLGLTEVEQTVFKAQSRVSIDQTDVLMGGLLQPFLGSKTHRKGTVQCEAGTDRPGLADEMRPGTAAEVGSPEKEGWTICHRPPSELVPVAFTSCGSRVRRDSQESVLRGMHPSSCRFNLPACEFGLPFSPPNPHQTIYVFILSVQYVDADSLHGSIGEGPAIIPSPSQLTAIKWSQLLRTSSVPTGSIFRDPSQSSIAPKVGQRPNLSVCWRWIKLDQGWLLRSGQLGGFCINFHHASFFFPRCRRFTHTADCIYSLHIQSHTYRMVVMPTFRVSELGHSVARMQSSQCDTSPFPGGSSAARHLIHRRSGTIIYGDGMALMFHQPASQQID</sequence>